<sequence>MPLRINHNIAAMNSHSNLRKNTEVQNKNLERLSSGLKINRGADSPAGLIISERMRAQIAGLRQAIDNSETGITMLQTAEGALEEVNRSLINIRQLAISSANEAVNDESMLAANQQELENSLRTIDRIAKISNYGKKAILDGSMGANGVAAGDNLEFVSATENTNSSPVGGYAVEIKTAATQSTVKGTVALNQALIDAGEQLTFSEGGKTLNFETIAGESVETTMNRLEKAVIASGMDIVMVRIPGSAATPDAPQFLSFKHNEFGSEHFFQVASSTSGVLSAQADVSVKIKNGDDVAGYIGGELGIGRGQYLTGSLPSKVSGLKLRYTGENAPPPGKIAGSVTLSQNSLVFHVGPNVEQSTSFSLRSVSSKKLGNGVTNDSGFRSLNDVEFTDAERSQDAILIIDQAIDEITKFRGKMGAFQKNDLESNLNFLRNAHENVTNAESIIRDADMAEEMSAFARNQILVQSSTAMLAQANQTPAAVMKLING</sequence>
<dbReference type="Gene3D" id="1.20.1330.10">
    <property type="entry name" value="f41 fragment of flagellin, N-terminal domain"/>
    <property type="match status" value="2"/>
</dbReference>
<dbReference type="Pfam" id="PF00700">
    <property type="entry name" value="Flagellin_C"/>
    <property type="match status" value="1"/>
</dbReference>
<name>A0A381SXB7_9ZZZZ</name>
<dbReference type="InterPro" id="IPR001029">
    <property type="entry name" value="Flagellin_N"/>
</dbReference>
<gene>
    <name evidence="4" type="ORF">METZ01_LOCUS61514</name>
</gene>
<dbReference type="PRINTS" id="PR00207">
    <property type="entry name" value="FLAGELLIN"/>
</dbReference>
<accession>A0A381SXB7</accession>
<evidence type="ECO:0000313" key="4">
    <source>
        <dbReference type="EMBL" id="SVA08660.1"/>
    </source>
</evidence>
<evidence type="ECO:0000259" key="3">
    <source>
        <dbReference type="Pfam" id="PF00700"/>
    </source>
</evidence>
<dbReference type="PANTHER" id="PTHR42792">
    <property type="entry name" value="FLAGELLIN"/>
    <property type="match status" value="1"/>
</dbReference>
<protein>
    <recommendedName>
        <fullName evidence="5">Flagellin</fullName>
    </recommendedName>
</protein>
<dbReference type="InterPro" id="IPR042187">
    <property type="entry name" value="Flagellin_C_sub2"/>
</dbReference>
<feature type="domain" description="Flagellin N-terminal" evidence="2">
    <location>
        <begin position="5"/>
        <end position="142"/>
    </location>
</feature>
<dbReference type="PANTHER" id="PTHR42792:SF2">
    <property type="entry name" value="FLAGELLIN"/>
    <property type="match status" value="1"/>
</dbReference>
<proteinExistence type="predicted"/>
<dbReference type="InterPro" id="IPR046358">
    <property type="entry name" value="Flagellin_C"/>
</dbReference>
<evidence type="ECO:0000256" key="1">
    <source>
        <dbReference type="ARBA" id="ARBA00023143"/>
    </source>
</evidence>
<dbReference type="Pfam" id="PF00669">
    <property type="entry name" value="Flagellin_N"/>
    <property type="match status" value="1"/>
</dbReference>
<dbReference type="Gene3D" id="6.10.10.10">
    <property type="entry name" value="Flagellar export chaperone, C-terminal domain"/>
    <property type="match status" value="1"/>
</dbReference>
<reference evidence="4" key="1">
    <citation type="submission" date="2018-05" db="EMBL/GenBank/DDBJ databases">
        <authorList>
            <person name="Lanie J.A."/>
            <person name="Ng W.-L."/>
            <person name="Kazmierczak K.M."/>
            <person name="Andrzejewski T.M."/>
            <person name="Davidsen T.M."/>
            <person name="Wayne K.J."/>
            <person name="Tettelin H."/>
            <person name="Glass J.I."/>
            <person name="Rusch D."/>
            <person name="Podicherti R."/>
            <person name="Tsui H.-C.T."/>
            <person name="Winkler M.E."/>
        </authorList>
    </citation>
    <scope>NUCLEOTIDE SEQUENCE</scope>
</reference>
<evidence type="ECO:0008006" key="5">
    <source>
        <dbReference type="Google" id="ProtNLM"/>
    </source>
</evidence>
<dbReference type="EMBL" id="UINC01003714">
    <property type="protein sequence ID" value="SVA08660.1"/>
    <property type="molecule type" value="Genomic_DNA"/>
</dbReference>
<evidence type="ECO:0000259" key="2">
    <source>
        <dbReference type="Pfam" id="PF00669"/>
    </source>
</evidence>
<dbReference type="GO" id="GO:0005198">
    <property type="term" value="F:structural molecule activity"/>
    <property type="evidence" value="ECO:0007669"/>
    <property type="project" value="InterPro"/>
</dbReference>
<dbReference type="AlphaFoldDB" id="A0A381SXB7"/>
<organism evidence="4">
    <name type="scientific">marine metagenome</name>
    <dbReference type="NCBI Taxonomy" id="408172"/>
    <lineage>
        <taxon>unclassified sequences</taxon>
        <taxon>metagenomes</taxon>
        <taxon>ecological metagenomes</taxon>
    </lineage>
</organism>
<feature type="domain" description="Flagellin C-terminal" evidence="3">
    <location>
        <begin position="402"/>
        <end position="486"/>
    </location>
</feature>
<dbReference type="GO" id="GO:0009288">
    <property type="term" value="C:bacterial-type flagellum"/>
    <property type="evidence" value="ECO:0007669"/>
    <property type="project" value="InterPro"/>
</dbReference>
<dbReference type="InterPro" id="IPR001492">
    <property type="entry name" value="Flagellin"/>
</dbReference>
<dbReference type="SUPFAM" id="SSF64518">
    <property type="entry name" value="Phase 1 flagellin"/>
    <property type="match status" value="1"/>
</dbReference>
<keyword evidence="1" id="KW-0975">Bacterial flagellum</keyword>